<accession>V6IBG6</accession>
<keyword evidence="2" id="KW-1185">Reference proteome</keyword>
<proteinExistence type="predicted"/>
<organism evidence="1 2">
    <name type="scientific">Leptospira alexanderi serovar Manhao 3 str. L 60</name>
    <dbReference type="NCBI Taxonomy" id="1049759"/>
    <lineage>
        <taxon>Bacteria</taxon>
        <taxon>Pseudomonadati</taxon>
        <taxon>Spirochaetota</taxon>
        <taxon>Spirochaetia</taxon>
        <taxon>Leptospirales</taxon>
        <taxon>Leptospiraceae</taxon>
        <taxon>Leptospira</taxon>
    </lineage>
</organism>
<comment type="caution">
    <text evidence="1">The sequence shown here is derived from an EMBL/GenBank/DDBJ whole genome shotgun (WGS) entry which is preliminary data.</text>
</comment>
<dbReference type="Proteomes" id="UP000018747">
    <property type="component" value="Unassembled WGS sequence"/>
</dbReference>
<reference evidence="1" key="1">
    <citation type="submission" date="2013-05" db="EMBL/GenBank/DDBJ databases">
        <authorList>
            <person name="Harkins D.M."/>
            <person name="Durkin A.S."/>
            <person name="Brinkac L.M."/>
            <person name="Haft D.H."/>
            <person name="Selengut J.D."/>
            <person name="Sanka R."/>
            <person name="DePew J."/>
            <person name="Purushe J."/>
            <person name="Hartskeerl R.A."/>
            <person name="Ahmed A."/>
            <person name="van der Linden H."/>
            <person name="Goris M.G.A."/>
            <person name="Vinetz J.M."/>
            <person name="Sutton G.G."/>
            <person name="Nierman W.C."/>
            <person name="Fouts D.E."/>
        </authorList>
    </citation>
    <scope>NUCLEOTIDE SEQUENCE [LARGE SCALE GENOMIC DNA]</scope>
    <source>
        <strain evidence="1">L 60</strain>
    </source>
</reference>
<dbReference type="AlphaFoldDB" id="V6IBG6"/>
<gene>
    <name evidence="1" type="ORF">LEP1GSC062_4302</name>
</gene>
<protein>
    <submittedName>
        <fullName evidence="1">Uncharacterized protein</fullName>
    </submittedName>
</protein>
<sequence>MRLSELSNILKSLGCEIHPDTRDYVIASGSKKILFLIKRNLNSGHFVKCPISFYSSEDPEVPLNLQSTIQNALLLTKDWKKKEESV</sequence>
<evidence type="ECO:0000313" key="1">
    <source>
        <dbReference type="EMBL" id="EQA61448.1"/>
    </source>
</evidence>
<dbReference type="EMBL" id="AHMT02000050">
    <property type="protein sequence ID" value="EQA61448.1"/>
    <property type="molecule type" value="Genomic_DNA"/>
</dbReference>
<name>V6IBG6_9LEPT</name>
<evidence type="ECO:0000313" key="2">
    <source>
        <dbReference type="Proteomes" id="UP000018747"/>
    </source>
</evidence>